<evidence type="ECO:0000313" key="10">
    <source>
        <dbReference type="RefSeq" id="XP_012865379.1"/>
    </source>
</evidence>
<dbReference type="AlphaFoldDB" id="A0A1S3EN66"/>
<dbReference type="OrthoDB" id="74764at2759"/>
<dbReference type="GO" id="GO:0005737">
    <property type="term" value="C:cytoplasm"/>
    <property type="evidence" value="ECO:0007669"/>
    <property type="project" value="TreeGrafter"/>
</dbReference>
<dbReference type="RefSeq" id="XP_012865379.1">
    <property type="nucleotide sequence ID" value="XM_013009925.1"/>
</dbReference>
<evidence type="ECO:0000256" key="7">
    <source>
        <dbReference type="SAM" id="MobiDB-lite"/>
    </source>
</evidence>
<dbReference type="SUPFAM" id="SSF56112">
    <property type="entry name" value="Protein kinase-like (PK-like)"/>
    <property type="match status" value="1"/>
</dbReference>
<dbReference type="PROSITE" id="PS50011">
    <property type="entry name" value="PROTEIN_KINASE_DOM"/>
    <property type="match status" value="1"/>
</dbReference>
<dbReference type="GO" id="GO:0043065">
    <property type="term" value="P:positive regulation of apoptotic process"/>
    <property type="evidence" value="ECO:0007669"/>
    <property type="project" value="TreeGrafter"/>
</dbReference>
<feature type="domain" description="Protein kinase" evidence="8">
    <location>
        <begin position="1"/>
        <end position="182"/>
    </location>
</feature>
<dbReference type="KEGG" id="dord:105980938"/>
<dbReference type="FunFam" id="1.20.5.460:FF:000004">
    <property type="entry name" value="Death-associated protein kinase 2"/>
    <property type="match status" value="1"/>
</dbReference>
<dbReference type="GO" id="GO:0005524">
    <property type="term" value="F:ATP binding"/>
    <property type="evidence" value="ECO:0007669"/>
    <property type="project" value="UniProtKB-KW"/>
</dbReference>
<dbReference type="InterPro" id="IPR011009">
    <property type="entry name" value="Kinase-like_dom_sf"/>
</dbReference>
<keyword evidence="4" id="KW-0418">Kinase</keyword>
<dbReference type="Proteomes" id="UP000081671">
    <property type="component" value="Unplaced"/>
</dbReference>
<dbReference type="GO" id="GO:0005516">
    <property type="term" value="F:calmodulin binding"/>
    <property type="evidence" value="ECO:0007669"/>
    <property type="project" value="UniProtKB-KW"/>
</dbReference>
<keyword evidence="6" id="KW-0112">Calmodulin-binding</keyword>
<dbReference type="PANTHER" id="PTHR24342">
    <property type="entry name" value="SERINE/THREONINE-PROTEIN KINASE 17"/>
    <property type="match status" value="1"/>
</dbReference>
<dbReference type="Pfam" id="PF00069">
    <property type="entry name" value="Pkinase"/>
    <property type="match status" value="1"/>
</dbReference>
<evidence type="ECO:0000256" key="6">
    <source>
        <dbReference type="ARBA" id="ARBA00022860"/>
    </source>
</evidence>
<gene>
    <name evidence="10" type="primary">LOC105980938</name>
</gene>
<proteinExistence type="predicted"/>
<keyword evidence="3" id="KW-0547">Nucleotide-binding</keyword>
<dbReference type="GeneID" id="105980938"/>
<evidence type="ECO:0000256" key="1">
    <source>
        <dbReference type="ARBA" id="ARBA00022527"/>
    </source>
</evidence>
<sequence length="426" mass="48582">MPENIMLLDKNIPIPHIKLIDFGLAHEIEDGVEFKNIFGTPEFVAPEIVNYEPLGLEADMWSIGVITYILRSHHLSKGEVRAPEQRKTQPTQLKTKRLREYTLKCHSSMPHNNSYVNFERFAHVVEDVARVDQGCRDLAEAHDTLQDDVEVLVSIYNEKEAWYREENEKARNDLSQLRYEFRKVKSLKRLLREDIQVAGSSLGGVARKLDHLQAQFEALRREVSADLQWMQELVGGFQPESGDTDGRGSVFCPDASESLTAMANGNVGRRVFHWDLEVEGGGLDKGVGGSWWHSVDSSFCHHGECLIHHTVNERSVSMLSSSPILANGKARAVYADSQGIWEPVDTQQAMVRRESVVNLENFKKQYVRRRWKLSFSIVSLCNHLTRSLMKKVHLRPAADLRNCESDSEEDIARRKALHPRRRSSTS</sequence>
<dbReference type="GO" id="GO:0004674">
    <property type="term" value="F:protein serine/threonine kinase activity"/>
    <property type="evidence" value="ECO:0007669"/>
    <property type="project" value="UniProtKB-KW"/>
</dbReference>
<evidence type="ECO:0000256" key="4">
    <source>
        <dbReference type="ARBA" id="ARBA00022777"/>
    </source>
</evidence>
<dbReference type="Gene3D" id="1.10.510.10">
    <property type="entry name" value="Transferase(Phosphotransferase) domain 1"/>
    <property type="match status" value="1"/>
</dbReference>
<evidence type="ECO:0000256" key="2">
    <source>
        <dbReference type="ARBA" id="ARBA00022679"/>
    </source>
</evidence>
<dbReference type="Gene3D" id="1.20.5.460">
    <property type="entry name" value="Single helix bin"/>
    <property type="match status" value="1"/>
</dbReference>
<reference evidence="10" key="1">
    <citation type="submission" date="2025-08" db="UniProtKB">
        <authorList>
            <consortium name="RefSeq"/>
        </authorList>
    </citation>
    <scope>IDENTIFICATION</scope>
    <source>
        <tissue evidence="10">Kidney</tissue>
    </source>
</reference>
<dbReference type="PANTHER" id="PTHR24342:SF15">
    <property type="entry name" value="DEATH-ASSOCIATED PROTEIN KINASE 2"/>
    <property type="match status" value="1"/>
</dbReference>
<dbReference type="GO" id="GO:0005634">
    <property type="term" value="C:nucleus"/>
    <property type="evidence" value="ECO:0007669"/>
    <property type="project" value="TreeGrafter"/>
</dbReference>
<name>A0A1S3EN66_DIPOR</name>
<feature type="region of interest" description="Disordered" evidence="7">
    <location>
        <begin position="405"/>
        <end position="426"/>
    </location>
</feature>
<dbReference type="GO" id="GO:0035556">
    <property type="term" value="P:intracellular signal transduction"/>
    <property type="evidence" value="ECO:0007669"/>
    <property type="project" value="TreeGrafter"/>
</dbReference>
<evidence type="ECO:0000256" key="3">
    <source>
        <dbReference type="ARBA" id="ARBA00022741"/>
    </source>
</evidence>
<evidence type="ECO:0000256" key="5">
    <source>
        <dbReference type="ARBA" id="ARBA00022840"/>
    </source>
</evidence>
<accession>A0A1S3EN66</accession>
<keyword evidence="5" id="KW-0067">ATP-binding</keyword>
<keyword evidence="2" id="KW-0808">Transferase</keyword>
<evidence type="ECO:0000313" key="9">
    <source>
        <dbReference type="Proteomes" id="UP000081671"/>
    </source>
</evidence>
<keyword evidence="1" id="KW-0723">Serine/threonine-protein kinase</keyword>
<protein>
    <submittedName>
        <fullName evidence="10">Death-associated protein kinase 3-like</fullName>
    </submittedName>
</protein>
<dbReference type="InterPro" id="IPR000719">
    <property type="entry name" value="Prot_kinase_dom"/>
</dbReference>
<feature type="compositionally biased region" description="Basic residues" evidence="7">
    <location>
        <begin position="414"/>
        <end position="426"/>
    </location>
</feature>
<evidence type="ECO:0000259" key="8">
    <source>
        <dbReference type="PROSITE" id="PS50011"/>
    </source>
</evidence>
<organism evidence="9 10">
    <name type="scientific">Dipodomys ordii</name>
    <name type="common">Ord's kangaroo rat</name>
    <dbReference type="NCBI Taxonomy" id="10020"/>
    <lineage>
        <taxon>Eukaryota</taxon>
        <taxon>Metazoa</taxon>
        <taxon>Chordata</taxon>
        <taxon>Craniata</taxon>
        <taxon>Vertebrata</taxon>
        <taxon>Euteleostomi</taxon>
        <taxon>Mammalia</taxon>
        <taxon>Eutheria</taxon>
        <taxon>Euarchontoglires</taxon>
        <taxon>Glires</taxon>
        <taxon>Rodentia</taxon>
        <taxon>Castorimorpha</taxon>
        <taxon>Heteromyidae</taxon>
        <taxon>Dipodomyinae</taxon>
        <taxon>Dipodomys</taxon>
    </lineage>
</organism>
<dbReference type="InParanoid" id="A0A1S3EN66"/>
<keyword evidence="9" id="KW-1185">Reference proteome</keyword>